<dbReference type="Proteomes" id="UP001060215">
    <property type="component" value="Chromosome 3"/>
</dbReference>
<organism evidence="1 2">
    <name type="scientific">Camellia lanceoleosa</name>
    <dbReference type="NCBI Taxonomy" id="1840588"/>
    <lineage>
        <taxon>Eukaryota</taxon>
        <taxon>Viridiplantae</taxon>
        <taxon>Streptophyta</taxon>
        <taxon>Embryophyta</taxon>
        <taxon>Tracheophyta</taxon>
        <taxon>Spermatophyta</taxon>
        <taxon>Magnoliopsida</taxon>
        <taxon>eudicotyledons</taxon>
        <taxon>Gunneridae</taxon>
        <taxon>Pentapetalae</taxon>
        <taxon>asterids</taxon>
        <taxon>Ericales</taxon>
        <taxon>Theaceae</taxon>
        <taxon>Camellia</taxon>
    </lineage>
</organism>
<gene>
    <name evidence="1" type="ORF">LOK49_LG02G00294</name>
</gene>
<dbReference type="EMBL" id="CM045760">
    <property type="protein sequence ID" value="KAI8027061.1"/>
    <property type="molecule type" value="Genomic_DNA"/>
</dbReference>
<evidence type="ECO:0000313" key="1">
    <source>
        <dbReference type="EMBL" id="KAI8027061.1"/>
    </source>
</evidence>
<keyword evidence="2" id="KW-1185">Reference proteome</keyword>
<comment type="caution">
    <text evidence="1">The sequence shown here is derived from an EMBL/GenBank/DDBJ whole genome shotgun (WGS) entry which is preliminary data.</text>
</comment>
<proteinExistence type="predicted"/>
<reference evidence="1 2" key="1">
    <citation type="journal article" date="2022" name="Plant J.">
        <title>Chromosome-level genome of Camellia lanceoleosa provides a valuable resource for understanding genome evolution and self-incompatibility.</title>
        <authorList>
            <person name="Gong W."/>
            <person name="Xiao S."/>
            <person name="Wang L."/>
            <person name="Liao Z."/>
            <person name="Chang Y."/>
            <person name="Mo W."/>
            <person name="Hu G."/>
            <person name="Li W."/>
            <person name="Zhao G."/>
            <person name="Zhu H."/>
            <person name="Hu X."/>
            <person name="Ji K."/>
            <person name="Xiang X."/>
            <person name="Song Q."/>
            <person name="Yuan D."/>
            <person name="Jin S."/>
            <person name="Zhang L."/>
        </authorList>
    </citation>
    <scope>NUCLEOTIDE SEQUENCE [LARGE SCALE GENOMIC DNA]</scope>
    <source>
        <strain evidence="1">SQ_2022a</strain>
    </source>
</reference>
<name>A0ACC0INU4_9ERIC</name>
<accession>A0ACC0INU4</accession>
<protein>
    <submittedName>
        <fullName evidence="1">AAA-ATPase</fullName>
    </submittedName>
</protein>
<evidence type="ECO:0000313" key="2">
    <source>
        <dbReference type="Proteomes" id="UP001060215"/>
    </source>
</evidence>
<sequence>MKEENKVVKLNSCYGAWDSINLNHPSTFDTLAMDPTLKKEVIDDLDRFVKRKDFYRRVGKAWKRWNLVSPPRALSALSLLMSSSAISAVVTSTSVTSFSILVNME</sequence>